<keyword evidence="1" id="KW-1185">Reference proteome</keyword>
<name>A0AB39ZT31_DROSZ</name>
<protein>
    <submittedName>
        <fullName evidence="2">Uncharacterized protein</fullName>
    </submittedName>
</protein>
<reference evidence="2" key="1">
    <citation type="submission" date="2025-08" db="UniProtKB">
        <authorList>
            <consortium name="RefSeq"/>
        </authorList>
    </citation>
    <scope>IDENTIFICATION</scope>
</reference>
<dbReference type="Proteomes" id="UP001652628">
    <property type="component" value="Chromosome 3"/>
</dbReference>
<organism evidence="1 2">
    <name type="scientific">Drosophila suzukii</name>
    <name type="common">Spotted-wing drosophila fruit fly</name>
    <dbReference type="NCBI Taxonomy" id="28584"/>
    <lineage>
        <taxon>Eukaryota</taxon>
        <taxon>Metazoa</taxon>
        <taxon>Ecdysozoa</taxon>
        <taxon>Arthropoda</taxon>
        <taxon>Hexapoda</taxon>
        <taxon>Insecta</taxon>
        <taxon>Pterygota</taxon>
        <taxon>Neoptera</taxon>
        <taxon>Endopterygota</taxon>
        <taxon>Diptera</taxon>
        <taxon>Brachycera</taxon>
        <taxon>Muscomorpha</taxon>
        <taxon>Ephydroidea</taxon>
        <taxon>Drosophilidae</taxon>
        <taxon>Drosophila</taxon>
        <taxon>Sophophora</taxon>
    </lineage>
</organism>
<dbReference type="GeneID" id="108019274"/>
<evidence type="ECO:0000313" key="2">
    <source>
        <dbReference type="RefSeq" id="XP_016942567.4"/>
    </source>
</evidence>
<sequence>MNWKRTRCPPDDDEAPCTATTMKKCVIACSPFGSPSMSCCSPWPRLSSSFAY</sequence>
<gene>
    <name evidence="2" type="primary">LOC108019274</name>
</gene>
<dbReference type="RefSeq" id="XP_016942567.4">
    <property type="nucleotide sequence ID" value="XM_017087078.4"/>
</dbReference>
<proteinExistence type="predicted"/>
<evidence type="ECO:0000313" key="1">
    <source>
        <dbReference type="Proteomes" id="UP001652628"/>
    </source>
</evidence>
<dbReference type="AlphaFoldDB" id="A0AB39ZT31"/>
<accession>A0AB39ZT31</accession>